<name>A0ACC6J3L2_9FLAO</name>
<sequence length="146" mass="17357">MKKEHNEITYNLNERLQHLTQKLNVDFYQHKEIWTKDHINIFQVYNIQDFVGKRHIANMFTPSQINISTKEFETIQINPILKKVTIYDGIINNKTEKVLRTISKNINRITKYFSGRMVSTRQVIKILRKNGIHINYQSLSPKEGVK</sequence>
<organism evidence="1 2">
    <name type="scientific">Chryseobacterium vietnamense</name>
    <dbReference type="NCBI Taxonomy" id="866785"/>
    <lineage>
        <taxon>Bacteria</taxon>
        <taxon>Pseudomonadati</taxon>
        <taxon>Bacteroidota</taxon>
        <taxon>Flavobacteriia</taxon>
        <taxon>Flavobacteriales</taxon>
        <taxon>Weeksellaceae</taxon>
        <taxon>Chryseobacterium group</taxon>
        <taxon>Chryseobacterium</taxon>
    </lineage>
</organism>
<proteinExistence type="predicted"/>
<dbReference type="Proteomes" id="UP001184833">
    <property type="component" value="Unassembled WGS sequence"/>
</dbReference>
<reference evidence="1" key="1">
    <citation type="submission" date="2023-07" db="EMBL/GenBank/DDBJ databases">
        <title>Sorghum-associated microbial communities from plants grown in Nebraska, USA.</title>
        <authorList>
            <person name="Schachtman D."/>
        </authorList>
    </citation>
    <scope>NUCLEOTIDE SEQUENCE</scope>
    <source>
        <strain evidence="1">DS2329</strain>
    </source>
</reference>
<comment type="caution">
    <text evidence="1">The sequence shown here is derived from an EMBL/GenBank/DDBJ whole genome shotgun (WGS) entry which is preliminary data.</text>
</comment>
<dbReference type="EMBL" id="JAVDQX010000001">
    <property type="protein sequence ID" value="MDR6457420.1"/>
    <property type="molecule type" value="Genomic_DNA"/>
</dbReference>
<protein>
    <submittedName>
        <fullName evidence="1">Uncharacterized protein</fullName>
    </submittedName>
</protein>
<evidence type="ECO:0000313" key="2">
    <source>
        <dbReference type="Proteomes" id="UP001184833"/>
    </source>
</evidence>
<gene>
    <name evidence="1" type="ORF">J2786_000513</name>
</gene>
<accession>A0ACC6J3L2</accession>
<evidence type="ECO:0000313" key="1">
    <source>
        <dbReference type="EMBL" id="MDR6457420.1"/>
    </source>
</evidence>
<keyword evidence="2" id="KW-1185">Reference proteome</keyword>